<dbReference type="EMBL" id="FWFX01000010">
    <property type="protein sequence ID" value="SLN58155.1"/>
    <property type="molecule type" value="Genomic_DNA"/>
</dbReference>
<dbReference type="Gene3D" id="3.30.1150.10">
    <property type="match status" value="1"/>
</dbReference>
<dbReference type="InterPro" id="IPR006260">
    <property type="entry name" value="TonB/TolA_C"/>
</dbReference>
<evidence type="ECO:0000313" key="8">
    <source>
        <dbReference type="Proteomes" id="UP000193061"/>
    </source>
</evidence>
<dbReference type="OrthoDB" id="7930032at2"/>
<feature type="compositionally biased region" description="Polar residues" evidence="5">
    <location>
        <begin position="222"/>
        <end position="236"/>
    </location>
</feature>
<evidence type="ECO:0000256" key="4">
    <source>
        <dbReference type="ARBA" id="ARBA00023136"/>
    </source>
</evidence>
<name>A0A1X6ZPW7_9RHOB</name>
<feature type="compositionally biased region" description="Low complexity" evidence="5">
    <location>
        <begin position="200"/>
        <end position="209"/>
    </location>
</feature>
<evidence type="ECO:0000259" key="6">
    <source>
        <dbReference type="PROSITE" id="PS52015"/>
    </source>
</evidence>
<dbReference type="GO" id="GO:0016020">
    <property type="term" value="C:membrane"/>
    <property type="evidence" value="ECO:0007669"/>
    <property type="project" value="UniProtKB-SubCell"/>
</dbReference>
<organism evidence="7 8">
    <name type="scientific">Roseovarius albus</name>
    <dbReference type="NCBI Taxonomy" id="1247867"/>
    <lineage>
        <taxon>Bacteria</taxon>
        <taxon>Pseudomonadati</taxon>
        <taxon>Pseudomonadota</taxon>
        <taxon>Alphaproteobacteria</taxon>
        <taxon>Rhodobacterales</taxon>
        <taxon>Roseobacteraceae</taxon>
        <taxon>Roseovarius</taxon>
    </lineage>
</organism>
<reference evidence="7 8" key="1">
    <citation type="submission" date="2017-03" db="EMBL/GenBank/DDBJ databases">
        <authorList>
            <person name="Afonso C.L."/>
            <person name="Miller P.J."/>
            <person name="Scott M.A."/>
            <person name="Spackman E."/>
            <person name="Goraichik I."/>
            <person name="Dimitrov K.M."/>
            <person name="Suarez D.L."/>
            <person name="Swayne D.E."/>
        </authorList>
    </citation>
    <scope>NUCLEOTIDE SEQUENCE [LARGE SCALE GENOMIC DNA]</scope>
    <source>
        <strain evidence="7 8">CECT 7450</strain>
    </source>
</reference>
<dbReference type="InterPro" id="IPR037682">
    <property type="entry name" value="TonB_C"/>
</dbReference>
<feature type="compositionally biased region" description="Acidic residues" evidence="5">
    <location>
        <begin position="144"/>
        <end position="156"/>
    </location>
</feature>
<sequence length="360" mass="37603">MIRRSIHVAIAAVILSLMLHGLGLNFTARDLPRDVAEGSATDISDVGASFEDFAEVTPPDSPSLPELIETEIPPTLALVASDNPKNVINPDTGTAELIEPNTADLDESDDPAPDGAEQSGGPDETIADTGASPPLETDVVAPETAEDALEEPEEIEIQTIEAADPQPSPETPTELEVQEPEQPDVTIAALPDAPEEAPLEESASVSAVSKSLRPPKGRPENFSGQQKNTQSGTSTGLIESPLAAYKRGGVDPFGGGGGGSGGTGFSSARNVGNAGVTNYAGRVLMKLNRSPLLYRSSYGTAQVSFEINPDGSLAWVRVLRSSGSDDINRAASAQVRSAAPFPPPPGGKSRRMSFVYRNKR</sequence>
<dbReference type="GO" id="GO:0055085">
    <property type="term" value="P:transmembrane transport"/>
    <property type="evidence" value="ECO:0007669"/>
    <property type="project" value="InterPro"/>
</dbReference>
<dbReference type="NCBIfam" id="TIGR01352">
    <property type="entry name" value="tonB_Cterm"/>
    <property type="match status" value="1"/>
</dbReference>
<accession>A0A1X6ZPW7</accession>
<evidence type="ECO:0000256" key="1">
    <source>
        <dbReference type="ARBA" id="ARBA00004167"/>
    </source>
</evidence>
<evidence type="ECO:0000256" key="3">
    <source>
        <dbReference type="ARBA" id="ARBA00022989"/>
    </source>
</evidence>
<gene>
    <name evidence="7" type="ORF">ROA7450_03006</name>
</gene>
<evidence type="ECO:0000313" key="7">
    <source>
        <dbReference type="EMBL" id="SLN58155.1"/>
    </source>
</evidence>
<feature type="region of interest" description="Disordered" evidence="5">
    <location>
        <begin position="103"/>
        <end position="236"/>
    </location>
</feature>
<proteinExistence type="predicted"/>
<keyword evidence="2" id="KW-0812">Transmembrane</keyword>
<feature type="region of interest" description="Disordered" evidence="5">
    <location>
        <begin position="330"/>
        <end position="360"/>
    </location>
</feature>
<dbReference type="AlphaFoldDB" id="A0A1X6ZPW7"/>
<evidence type="ECO:0000256" key="5">
    <source>
        <dbReference type="SAM" id="MobiDB-lite"/>
    </source>
</evidence>
<dbReference type="PROSITE" id="PS52015">
    <property type="entry name" value="TONB_CTD"/>
    <property type="match status" value="1"/>
</dbReference>
<dbReference type="Proteomes" id="UP000193061">
    <property type="component" value="Unassembled WGS sequence"/>
</dbReference>
<keyword evidence="3" id="KW-1133">Transmembrane helix</keyword>
<protein>
    <submittedName>
        <fullName evidence="7">Gram-negative bacterial tonB protein</fullName>
    </submittedName>
</protein>
<evidence type="ECO:0000256" key="2">
    <source>
        <dbReference type="ARBA" id="ARBA00022692"/>
    </source>
</evidence>
<comment type="subcellular location">
    <subcellularLocation>
        <location evidence="1">Membrane</location>
        <topology evidence="1">Single-pass membrane protein</topology>
    </subcellularLocation>
</comment>
<keyword evidence="8" id="KW-1185">Reference proteome</keyword>
<feature type="domain" description="TonB C-terminal" evidence="6">
    <location>
        <begin position="273"/>
        <end position="360"/>
    </location>
</feature>
<dbReference type="RefSeq" id="WP_085806627.1">
    <property type="nucleotide sequence ID" value="NZ_FWFX01000010.1"/>
</dbReference>
<dbReference type="Pfam" id="PF13103">
    <property type="entry name" value="TonB_2"/>
    <property type="match status" value="1"/>
</dbReference>
<dbReference type="SUPFAM" id="SSF74653">
    <property type="entry name" value="TolA/TonB C-terminal domain"/>
    <property type="match status" value="1"/>
</dbReference>
<keyword evidence="4" id="KW-0472">Membrane</keyword>